<protein>
    <submittedName>
        <fullName evidence="1">Uncharacterized protein</fullName>
    </submittedName>
</protein>
<reference evidence="1" key="1">
    <citation type="submission" date="2017-10" db="EMBL/GenBank/DDBJ databases">
        <title>Paulinella longichromatophora chromatophore genome.</title>
        <authorList>
            <person name="Lhee D."/>
            <person name="Yoon H.S."/>
        </authorList>
    </citation>
    <scope>NUCLEOTIDE SEQUENCE</scope>
</reference>
<keyword evidence="1" id="KW-0934">Plastid</keyword>
<sequence length="93" mass="10803">MYVIELTTRLNPISIAIERRELVEAEVIYKQVFQAMDTGTPRMINLTCDSRKDKKICVLTSEILIVQIYEKVEQSEQSINVQIAEKRRAGFRV</sequence>
<organism evidence="1">
    <name type="scientific">Paulinella longichromatophora</name>
    <dbReference type="NCBI Taxonomy" id="1708747"/>
    <lineage>
        <taxon>Eukaryota</taxon>
        <taxon>Sar</taxon>
        <taxon>Rhizaria</taxon>
        <taxon>Cercozoa</taxon>
        <taxon>Imbricatea</taxon>
        <taxon>Silicofilosea</taxon>
        <taxon>Euglyphida</taxon>
        <taxon>Paulinellidae</taxon>
        <taxon>Paulinella</taxon>
    </lineage>
</organism>
<name>A0A2H4ZP25_9EUKA</name>
<proteinExistence type="predicted"/>
<dbReference type="EMBL" id="MG264610">
    <property type="protein sequence ID" value="AUG32292.1"/>
    <property type="molecule type" value="Genomic_DNA"/>
</dbReference>
<dbReference type="AlphaFoldDB" id="A0A2H4ZP25"/>
<dbReference type="Pfam" id="PF26132">
    <property type="entry name" value="UPF0367"/>
    <property type="match status" value="1"/>
</dbReference>
<gene>
    <name evidence="1" type="ORF">PLO_294</name>
</gene>
<geneLocation type="plastid" evidence="1"/>
<evidence type="ECO:0000313" key="1">
    <source>
        <dbReference type="EMBL" id="AUG32292.1"/>
    </source>
</evidence>
<accession>A0A2H4ZP25</accession>
<dbReference type="InterPro" id="IPR020885">
    <property type="entry name" value="UPF0367"/>
</dbReference>